<keyword evidence="3" id="KW-1185">Reference proteome</keyword>
<evidence type="ECO:0000313" key="2">
    <source>
        <dbReference type="EMBL" id="MRG94629.1"/>
    </source>
</evidence>
<accession>A0A6N7PRS1</accession>
<reference evidence="2 3" key="1">
    <citation type="submission" date="2019-10" db="EMBL/GenBank/DDBJ databases">
        <title>A soil myxobacterium in the family Polyangiaceae.</title>
        <authorList>
            <person name="Li Y."/>
            <person name="Wang J."/>
        </authorList>
    </citation>
    <scope>NUCLEOTIDE SEQUENCE [LARGE SCALE GENOMIC DNA]</scope>
    <source>
        <strain evidence="2 3">DSM 14734</strain>
    </source>
</reference>
<sequence>MRVVLPLHRTASGLFVAAVLGFVAPARGEPSKVPPWRLEYVRAPGAELCPDKKELRLSVASRMGYDPFNDAATRTISVTVVNTPKQLEALIEARDEKGQIVATPKAWAPSSRCDHLIENAAVFLVDIVDPGTVPQPPTAAPPPAATAPTDLPPPAHPVEPPPAAHAAHREDPPPPRPSPARSPWTPQLMVSISAGVAFMAAPGVAPSFTLGAGPRWSLFSASFEGRYDLPGRDGTRVASQLGVALLPCVHPRLYGARLLLEACISGQIAHFWLEAAGTNETRFTDVAFGVGLRGGLEMRLGPVRARIGVDTIHYDRAAIIRLDGTESWKMSSVTVVLRGGIVGVFDVF</sequence>
<feature type="compositionally biased region" description="Pro residues" evidence="1">
    <location>
        <begin position="133"/>
        <end position="163"/>
    </location>
</feature>
<dbReference type="AlphaFoldDB" id="A0A6N7PRS1"/>
<evidence type="ECO:0000256" key="1">
    <source>
        <dbReference type="SAM" id="MobiDB-lite"/>
    </source>
</evidence>
<organism evidence="2 3">
    <name type="scientific">Polyangium spumosum</name>
    <dbReference type="NCBI Taxonomy" id="889282"/>
    <lineage>
        <taxon>Bacteria</taxon>
        <taxon>Pseudomonadati</taxon>
        <taxon>Myxococcota</taxon>
        <taxon>Polyangia</taxon>
        <taxon>Polyangiales</taxon>
        <taxon>Polyangiaceae</taxon>
        <taxon>Polyangium</taxon>
    </lineage>
</organism>
<dbReference type="OrthoDB" id="5504308at2"/>
<protein>
    <submittedName>
        <fullName evidence="2">Uncharacterized protein</fullName>
    </submittedName>
</protein>
<proteinExistence type="predicted"/>
<gene>
    <name evidence="2" type="ORF">GF068_22305</name>
</gene>
<dbReference type="RefSeq" id="WP_153821459.1">
    <property type="nucleotide sequence ID" value="NZ_WJIE01000006.1"/>
</dbReference>
<dbReference type="EMBL" id="WJIE01000006">
    <property type="protein sequence ID" value="MRG94629.1"/>
    <property type="molecule type" value="Genomic_DNA"/>
</dbReference>
<comment type="caution">
    <text evidence="2">The sequence shown here is derived from an EMBL/GenBank/DDBJ whole genome shotgun (WGS) entry which is preliminary data.</text>
</comment>
<evidence type="ECO:0000313" key="3">
    <source>
        <dbReference type="Proteomes" id="UP000440224"/>
    </source>
</evidence>
<name>A0A6N7PRS1_9BACT</name>
<dbReference type="Proteomes" id="UP000440224">
    <property type="component" value="Unassembled WGS sequence"/>
</dbReference>
<feature type="region of interest" description="Disordered" evidence="1">
    <location>
        <begin position="133"/>
        <end position="185"/>
    </location>
</feature>